<evidence type="ECO:0000256" key="2">
    <source>
        <dbReference type="ARBA" id="ARBA00023172"/>
    </source>
</evidence>
<evidence type="ECO:0000259" key="3">
    <source>
        <dbReference type="Pfam" id="PF13102"/>
    </source>
</evidence>
<dbReference type="InterPro" id="IPR011010">
    <property type="entry name" value="DNA_brk_join_enz"/>
</dbReference>
<feature type="domain" description="Arm DNA-binding" evidence="4">
    <location>
        <begin position="6"/>
        <end position="96"/>
    </location>
</feature>
<dbReference type="Proteomes" id="UP001300692">
    <property type="component" value="Unassembled WGS sequence"/>
</dbReference>
<feature type="domain" description="Phage integrase SAM-like" evidence="3">
    <location>
        <begin position="127"/>
        <end position="213"/>
    </location>
</feature>
<dbReference type="InterPro" id="IPR010998">
    <property type="entry name" value="Integrase_recombinase_N"/>
</dbReference>
<dbReference type="SUPFAM" id="SSF56349">
    <property type="entry name" value="DNA breaking-rejoining enzymes"/>
    <property type="match status" value="1"/>
</dbReference>
<keyword evidence="6" id="KW-1185">Reference proteome</keyword>
<dbReference type="Gene3D" id="1.10.150.130">
    <property type="match status" value="1"/>
</dbReference>
<dbReference type="RefSeq" id="WP_264137436.1">
    <property type="nucleotide sequence ID" value="NZ_JAOYOD010000001.1"/>
</dbReference>
<dbReference type="PANTHER" id="PTHR30349">
    <property type="entry name" value="PHAGE INTEGRASE-RELATED"/>
    <property type="match status" value="1"/>
</dbReference>
<reference evidence="5 6" key="1">
    <citation type="submission" date="2022-10" db="EMBL/GenBank/DDBJ databases">
        <title>Comparative genomics and taxonomic characterization of three novel marine species of genus Reichenbachiella exhibiting antioxidant and polysaccharide degradation activities.</title>
        <authorList>
            <person name="Muhammad N."/>
            <person name="Lee Y.-J."/>
            <person name="Ko J."/>
            <person name="Kim S.-G."/>
        </authorList>
    </citation>
    <scope>NUCLEOTIDE SEQUENCE [LARGE SCALE GENOMIC DNA]</scope>
    <source>
        <strain evidence="5 6">ABR2-5</strain>
    </source>
</reference>
<dbReference type="InterPro" id="IPR013762">
    <property type="entry name" value="Integrase-like_cat_sf"/>
</dbReference>
<organism evidence="5 6">
    <name type="scientific">Reichenbachiella ulvae</name>
    <dbReference type="NCBI Taxonomy" id="2980104"/>
    <lineage>
        <taxon>Bacteria</taxon>
        <taxon>Pseudomonadati</taxon>
        <taxon>Bacteroidota</taxon>
        <taxon>Cytophagia</taxon>
        <taxon>Cytophagales</taxon>
        <taxon>Reichenbachiellaceae</taxon>
        <taxon>Reichenbachiella</taxon>
    </lineage>
</organism>
<gene>
    <name evidence="5" type="ORF">N7U62_08120</name>
</gene>
<accession>A0ABT3CSJ7</accession>
<dbReference type="InterPro" id="IPR050090">
    <property type="entry name" value="Tyrosine_recombinase_XerCD"/>
</dbReference>
<dbReference type="PANTHER" id="PTHR30349:SF64">
    <property type="entry name" value="PROPHAGE INTEGRASE INTD-RELATED"/>
    <property type="match status" value="1"/>
</dbReference>
<dbReference type="InterPro" id="IPR035386">
    <property type="entry name" value="Arm-DNA-bind_5"/>
</dbReference>
<dbReference type="Pfam" id="PF17293">
    <property type="entry name" value="Arm-DNA-bind_5"/>
    <property type="match status" value="1"/>
</dbReference>
<keyword evidence="1" id="KW-0238">DNA-binding</keyword>
<dbReference type="InterPro" id="IPR025269">
    <property type="entry name" value="SAM-like_dom"/>
</dbReference>
<protein>
    <submittedName>
        <fullName evidence="5">Site-specific integrase</fullName>
    </submittedName>
</protein>
<sequence>MPSITVILRNNKSNSKGECTIYIKYRHKETVTNISTGIRVLPNHWNESKQKVNSISGIRKSKRNEEALKEREKSDLYANSCIEKIKMEISSISRRLQHDGIDPIAPVVKEEFTRKTTAPKEKKETDLIKLFDSFIQNSNKSDSTKKKYGTAKYHLETFAKHKKKKLTVKSIDFKFYEEFTHYLYNTFKKPDNTKGLADNTVVSSIKNFKVFLTYLQNFGYDFSHIIPHLKISYQDTTIYYLTEEEIQKLYNHQFKKKKLEKIRDVFVLNCYLGLRYSDLKRLNKGHIVDGAIIMRAYKTLKDIHVTITPTVKEILEKYEYELPLLSEQKMNEHIKTACKEAGIDQPVERISTSSGNKTYNQVPKYEVITNHVAIKTFISLCSKKNIHPKTVSFMTGKTVKVIMKHYLGMDEKSVDDQMKKAFG</sequence>
<evidence type="ECO:0000256" key="1">
    <source>
        <dbReference type="ARBA" id="ARBA00023125"/>
    </source>
</evidence>
<evidence type="ECO:0000259" key="4">
    <source>
        <dbReference type="Pfam" id="PF17293"/>
    </source>
</evidence>
<keyword evidence="2" id="KW-0233">DNA recombination</keyword>
<proteinExistence type="predicted"/>
<evidence type="ECO:0000313" key="5">
    <source>
        <dbReference type="EMBL" id="MCV9386624.1"/>
    </source>
</evidence>
<dbReference type="Pfam" id="PF13102">
    <property type="entry name" value="Phage_int_SAM_5"/>
    <property type="match status" value="1"/>
</dbReference>
<dbReference type="EMBL" id="JAOYOD010000001">
    <property type="protein sequence ID" value="MCV9386624.1"/>
    <property type="molecule type" value="Genomic_DNA"/>
</dbReference>
<name>A0ABT3CSJ7_9BACT</name>
<comment type="caution">
    <text evidence="5">The sequence shown here is derived from an EMBL/GenBank/DDBJ whole genome shotgun (WGS) entry which is preliminary data.</text>
</comment>
<evidence type="ECO:0000313" key="6">
    <source>
        <dbReference type="Proteomes" id="UP001300692"/>
    </source>
</evidence>
<dbReference type="Gene3D" id="1.10.443.10">
    <property type="entry name" value="Intergrase catalytic core"/>
    <property type="match status" value="1"/>
</dbReference>